<name>A0AAE3UAM8_9BACT</name>
<reference evidence="1" key="1">
    <citation type="submission" date="2023-05" db="EMBL/GenBank/DDBJ databases">
        <authorList>
            <person name="Zhang X."/>
        </authorList>
    </citation>
    <scope>NUCLEOTIDE SEQUENCE</scope>
    <source>
        <strain evidence="1">YF14B1</strain>
    </source>
</reference>
<dbReference type="EMBL" id="JASJOS010000022">
    <property type="protein sequence ID" value="MDJ1485701.1"/>
    <property type="molecule type" value="Genomic_DNA"/>
</dbReference>
<protein>
    <submittedName>
        <fullName evidence="1">Uncharacterized protein</fullName>
    </submittedName>
</protein>
<dbReference type="AlphaFoldDB" id="A0AAE3UAM8"/>
<evidence type="ECO:0000313" key="2">
    <source>
        <dbReference type="Proteomes" id="UP001241110"/>
    </source>
</evidence>
<evidence type="ECO:0000313" key="1">
    <source>
        <dbReference type="EMBL" id="MDJ1485701.1"/>
    </source>
</evidence>
<comment type="caution">
    <text evidence="1">The sequence shown here is derived from an EMBL/GenBank/DDBJ whole genome shotgun (WGS) entry which is preliminary data.</text>
</comment>
<gene>
    <name evidence="1" type="ORF">QNI16_34795</name>
</gene>
<accession>A0AAE3UAM8</accession>
<sequence length="263" mass="30532">MEDYSITRTQAEQKIRNWQQCYSSGLVNHFNKSNGLQFERLCSLELPLFAIDQAFPANDQANDPIDFNIMMGLDSIESNSEKFTFIPVIQSSGAPDKFFEFQHIEADPSVIPTITQIPYELFDWLSKNWREMEFETVNDVFEAKLEGHSMIKLGSLKRLVRKRLLGYYFTKNINPVFWKVINDSRGHIRKIVFHLGADMNKEKHYEMFTFSPIFELVLNTDNIDETKLILTIHKLGLRSIKQEDGSTSIFYEYTSPCPSSCPT</sequence>
<dbReference type="RefSeq" id="WP_313988605.1">
    <property type="nucleotide sequence ID" value="NZ_JASJOS010000022.1"/>
</dbReference>
<dbReference type="Proteomes" id="UP001241110">
    <property type="component" value="Unassembled WGS sequence"/>
</dbReference>
<organism evidence="1 2">
    <name type="scientific">Xanthocytophaga flava</name>
    <dbReference type="NCBI Taxonomy" id="3048013"/>
    <lineage>
        <taxon>Bacteria</taxon>
        <taxon>Pseudomonadati</taxon>
        <taxon>Bacteroidota</taxon>
        <taxon>Cytophagia</taxon>
        <taxon>Cytophagales</taxon>
        <taxon>Rhodocytophagaceae</taxon>
        <taxon>Xanthocytophaga</taxon>
    </lineage>
</organism>
<proteinExistence type="predicted"/>